<evidence type="ECO:0000313" key="2">
    <source>
        <dbReference type="EMBL" id="QBJ92912.1"/>
    </source>
</evidence>
<keyword evidence="3" id="KW-1185">Reference proteome</keyword>
<dbReference type="RefSeq" id="WP_051887791.1">
    <property type="nucleotide sequence ID" value="NZ_CP032229.1"/>
</dbReference>
<gene>
    <name evidence="2" type="ORF">D0Z67_23250</name>
</gene>
<dbReference type="KEGG" id="sseo:D0Z67_23250"/>
<dbReference type="OrthoDB" id="4325673at2"/>
<name>A0A4P6U193_STRSO</name>
<dbReference type="EMBL" id="CP032229">
    <property type="protein sequence ID" value="QBJ92912.1"/>
    <property type="molecule type" value="Genomic_DNA"/>
</dbReference>
<evidence type="ECO:0000256" key="1">
    <source>
        <dbReference type="SAM" id="MobiDB-lite"/>
    </source>
</evidence>
<sequence>MNAYNHPGSTSGRPVPGGDGTDLETLIQLADGLVAALHAEYPVLLEHGEIIQAELALAADDGFPPNRGRIRHQLDDLCIGAAAGTGTLEYTRRLTTALKL</sequence>
<evidence type="ECO:0000313" key="3">
    <source>
        <dbReference type="Proteomes" id="UP000292547"/>
    </source>
</evidence>
<feature type="region of interest" description="Disordered" evidence="1">
    <location>
        <begin position="1"/>
        <end position="21"/>
    </location>
</feature>
<dbReference type="AlphaFoldDB" id="A0A4P6U193"/>
<organism evidence="2 3">
    <name type="scientific">Streptomyces seoulensis</name>
    <dbReference type="NCBI Taxonomy" id="73044"/>
    <lineage>
        <taxon>Bacteria</taxon>
        <taxon>Bacillati</taxon>
        <taxon>Actinomycetota</taxon>
        <taxon>Actinomycetes</taxon>
        <taxon>Kitasatosporales</taxon>
        <taxon>Streptomycetaceae</taxon>
        <taxon>Streptomyces</taxon>
    </lineage>
</organism>
<dbReference type="Proteomes" id="UP000292547">
    <property type="component" value="Chromosome"/>
</dbReference>
<proteinExistence type="predicted"/>
<reference evidence="2 3" key="1">
    <citation type="submission" date="2018-08" db="EMBL/GenBank/DDBJ databases">
        <title>The complete genome sequence of Streptomyces seoulensis, a pioneer strain for nickel superoxide dismutase discovery.</title>
        <authorList>
            <person name="Shin J."/>
            <person name="Lee J.-S."/>
            <person name="Lee E.-J."/>
            <person name="Youn H.-D."/>
        </authorList>
    </citation>
    <scope>NUCLEOTIDE SEQUENCE [LARGE SCALE GENOMIC DNA]</scope>
    <source>
        <strain evidence="2 3">KCTC 9819</strain>
    </source>
</reference>
<protein>
    <submittedName>
        <fullName evidence="2">Uncharacterized protein</fullName>
    </submittedName>
</protein>
<dbReference type="GeneID" id="300101830"/>
<accession>A0A4P6U193</accession>